<evidence type="ECO:0000256" key="14">
    <source>
        <dbReference type="SAM" id="SignalP"/>
    </source>
</evidence>
<keyword evidence="10 13" id="KW-0472">Membrane</keyword>
<keyword evidence="17" id="KW-1185">Reference proteome</keyword>
<keyword evidence="9 13" id="KW-1133">Transmembrane helix</keyword>
<dbReference type="EMBL" id="CAUOFW020000685">
    <property type="protein sequence ID" value="CAK9134999.1"/>
    <property type="molecule type" value="Genomic_DNA"/>
</dbReference>
<keyword evidence="4 13" id="KW-0812">Transmembrane</keyword>
<keyword evidence="7" id="KW-0418">Kinase</keyword>
<feature type="domain" description="Protein kinase" evidence="15">
    <location>
        <begin position="509"/>
        <end position="790"/>
    </location>
</feature>
<comment type="caution">
    <text evidence="16">The sequence shown here is derived from an EMBL/GenBank/DDBJ whole genome shotgun (WGS) entry which is preliminary data.</text>
</comment>
<keyword evidence="2" id="KW-0723">Serine/threonine-protein kinase</keyword>
<evidence type="ECO:0000256" key="3">
    <source>
        <dbReference type="ARBA" id="ARBA00022679"/>
    </source>
</evidence>
<keyword evidence="3" id="KW-0808">Transferase</keyword>
<dbReference type="FunFam" id="3.30.200.20:FF:000039">
    <property type="entry name" value="receptor-like protein kinase FERONIA"/>
    <property type="match status" value="1"/>
</dbReference>
<evidence type="ECO:0000256" key="11">
    <source>
        <dbReference type="ARBA" id="ARBA00023180"/>
    </source>
</evidence>
<accession>A0ABC8QQL2</accession>
<protein>
    <recommendedName>
        <fullName evidence="15">Protein kinase domain-containing protein</fullName>
    </recommendedName>
</protein>
<evidence type="ECO:0000256" key="4">
    <source>
        <dbReference type="ARBA" id="ARBA00022692"/>
    </source>
</evidence>
<dbReference type="FunFam" id="2.60.120.430:FF:000005">
    <property type="entry name" value="Putative receptor-like protein kinase"/>
    <property type="match status" value="1"/>
</dbReference>
<dbReference type="PANTHER" id="PTHR27003:SF59">
    <property type="entry name" value="PROTEIN KINASE DOMAIN-CONTAINING PROTEIN"/>
    <property type="match status" value="1"/>
</dbReference>
<dbReference type="FunFam" id="1.10.510.10:FF:000252">
    <property type="entry name" value="Receptor-like protein kinase FERONIA"/>
    <property type="match status" value="1"/>
</dbReference>
<keyword evidence="5 14" id="KW-0732">Signal</keyword>
<proteinExistence type="predicted"/>
<evidence type="ECO:0000256" key="6">
    <source>
        <dbReference type="ARBA" id="ARBA00022741"/>
    </source>
</evidence>
<evidence type="ECO:0000256" key="9">
    <source>
        <dbReference type="ARBA" id="ARBA00022989"/>
    </source>
</evidence>
<feature type="transmembrane region" description="Helical" evidence="13">
    <location>
        <begin position="424"/>
        <end position="449"/>
    </location>
</feature>
<dbReference type="Proteomes" id="UP001642360">
    <property type="component" value="Unassembled WGS sequence"/>
</dbReference>
<feature type="binding site" evidence="12">
    <location>
        <position position="537"/>
    </location>
    <ligand>
        <name>ATP</name>
        <dbReference type="ChEBI" id="CHEBI:30616"/>
    </ligand>
</feature>
<dbReference type="Pfam" id="PF12819">
    <property type="entry name" value="Malectin_like"/>
    <property type="match status" value="1"/>
</dbReference>
<evidence type="ECO:0000256" key="5">
    <source>
        <dbReference type="ARBA" id="ARBA00022729"/>
    </source>
</evidence>
<dbReference type="InterPro" id="IPR001245">
    <property type="entry name" value="Ser-Thr/Tyr_kinase_cat_dom"/>
</dbReference>
<keyword evidence="11" id="KW-0325">Glycoprotein</keyword>
<dbReference type="PROSITE" id="PS00108">
    <property type="entry name" value="PROTEIN_KINASE_ST"/>
    <property type="match status" value="1"/>
</dbReference>
<evidence type="ECO:0000256" key="8">
    <source>
        <dbReference type="ARBA" id="ARBA00022840"/>
    </source>
</evidence>
<dbReference type="InterPro" id="IPR000719">
    <property type="entry name" value="Prot_kinase_dom"/>
</dbReference>
<dbReference type="GO" id="GO:0005524">
    <property type="term" value="F:ATP binding"/>
    <property type="evidence" value="ECO:0007669"/>
    <property type="project" value="UniProtKB-UniRule"/>
</dbReference>
<dbReference type="Pfam" id="PF07714">
    <property type="entry name" value="PK_Tyr_Ser-Thr"/>
    <property type="match status" value="1"/>
</dbReference>
<dbReference type="Gene3D" id="3.30.200.20">
    <property type="entry name" value="Phosphorylase Kinase, domain 1"/>
    <property type="match status" value="1"/>
</dbReference>
<dbReference type="InterPro" id="IPR008271">
    <property type="entry name" value="Ser/Thr_kinase_AS"/>
</dbReference>
<dbReference type="GO" id="GO:0004674">
    <property type="term" value="F:protein serine/threonine kinase activity"/>
    <property type="evidence" value="ECO:0007669"/>
    <property type="project" value="UniProtKB-KW"/>
</dbReference>
<evidence type="ECO:0000313" key="17">
    <source>
        <dbReference type="Proteomes" id="UP001642360"/>
    </source>
</evidence>
<dbReference type="PROSITE" id="PS00107">
    <property type="entry name" value="PROTEIN_KINASE_ATP"/>
    <property type="match status" value="1"/>
</dbReference>
<evidence type="ECO:0000256" key="10">
    <source>
        <dbReference type="ARBA" id="ARBA00023136"/>
    </source>
</evidence>
<name>A0ABC8QQL2_9AQUA</name>
<organism evidence="16 17">
    <name type="scientific">Ilex paraguariensis</name>
    <name type="common">yerba mate</name>
    <dbReference type="NCBI Taxonomy" id="185542"/>
    <lineage>
        <taxon>Eukaryota</taxon>
        <taxon>Viridiplantae</taxon>
        <taxon>Streptophyta</taxon>
        <taxon>Embryophyta</taxon>
        <taxon>Tracheophyta</taxon>
        <taxon>Spermatophyta</taxon>
        <taxon>Magnoliopsida</taxon>
        <taxon>eudicotyledons</taxon>
        <taxon>Gunneridae</taxon>
        <taxon>Pentapetalae</taxon>
        <taxon>asterids</taxon>
        <taxon>campanulids</taxon>
        <taxon>Aquifoliales</taxon>
        <taxon>Aquifoliaceae</taxon>
        <taxon>Ilex</taxon>
    </lineage>
</organism>
<comment type="subcellular location">
    <subcellularLocation>
        <location evidence="1">Membrane</location>
        <topology evidence="1">Single-pass type I membrane protein</topology>
    </subcellularLocation>
</comment>
<dbReference type="Gene3D" id="1.10.510.10">
    <property type="entry name" value="Transferase(Phosphotransferase) domain 1"/>
    <property type="match status" value="1"/>
</dbReference>
<dbReference type="SMART" id="SM00220">
    <property type="entry name" value="S_TKc"/>
    <property type="match status" value="1"/>
</dbReference>
<gene>
    <name evidence="16" type="ORF">ILEXP_LOCUS1920</name>
</gene>
<evidence type="ECO:0000256" key="13">
    <source>
        <dbReference type="SAM" id="Phobius"/>
    </source>
</evidence>
<evidence type="ECO:0000256" key="1">
    <source>
        <dbReference type="ARBA" id="ARBA00004479"/>
    </source>
</evidence>
<dbReference type="CDD" id="cd14066">
    <property type="entry name" value="STKc_IRAK"/>
    <property type="match status" value="1"/>
</dbReference>
<evidence type="ECO:0000259" key="15">
    <source>
        <dbReference type="PROSITE" id="PS50011"/>
    </source>
</evidence>
<feature type="chain" id="PRO_5044833344" description="Protein kinase domain-containing protein" evidence="14">
    <location>
        <begin position="31"/>
        <end position="862"/>
    </location>
</feature>
<evidence type="ECO:0000256" key="2">
    <source>
        <dbReference type="ARBA" id="ARBA00022527"/>
    </source>
</evidence>
<feature type="signal peptide" evidence="14">
    <location>
        <begin position="1"/>
        <end position="30"/>
    </location>
</feature>
<sequence length="862" mass="96074">MEKHYSHKALFSLYLLLLLEFSSLSLLSSAYTPREEHFINCGSDSNVTVSGRNFVADGNSDSLTLSAIGSSRVKSTDTSTPNSPLYQTARIFSNPSSYEFQIVQTGTFVVRLHFYAFSSPNKLSDARFNVTASGYSLLSNFSVQNSGNYNSPVIKEFLLSINAAKYPIYFSPYQKSSFAFVNAIEIFDAPGQFIPNLAPHVTPAGNNGNYSGLLFNILKIVHRINVGGLTITPENSSTLWGNWVPDDDYLVNKDAAINSNPHSATPNYKSELTTQLNGVMAATEDSAPVNVYTTAKQLKGDDSNMLSFSNITWRFKVRETTTHLVRVHFCDIVSPTLNFSIFSFYIYSKFGLLVDPYNTFPQLAVPFYYNFVVDTDDSGFLNVIIAPRNDSKNQAAFLNGVEIMELIKDVGSVPTTTKPTTKHWLIIVGSVVGGVTLILILIMVVLFGLKCRKAKPSETSDWPAVPVYVDVGSSYSKISQQSSRGSPLPNLNLGLKVSFADLLYATNNFDTKLKIGEGGFGKVYKGTLRNHMRVAVKRSEPGHGQGLPEFQTEIMVLSKIRHRHLVSLIGYCDERSEMILVYEFMEKGTLRDHLYNLNEDSRRSSSSRSELDWNQRLEICIGAAKGLHYLHTSSDGGIIHRDVKSTNILLDEHYVAKVADFGLSRSGPPDQTYISTDVKGSFGYLDPEYYRCLQLTQKSDVYSFGVVLLEVLCARPAISRFLPRDQVNLADWGMSFQKEGQLEKIVDPFLEGKINPNSLRKFGEIVEKCLMDCGVDRPGMIDVLWDLEYALQLNQTTVLREPYEDSTVDASWKLPLHVVNRLPSNSITMDEDEWTPGMIDGSDTNFSNAGEVFSQLKVDDAR</sequence>
<dbReference type="Gene3D" id="2.60.120.430">
    <property type="entry name" value="Galactose-binding lectin"/>
    <property type="match status" value="2"/>
</dbReference>
<dbReference type="InterPro" id="IPR045272">
    <property type="entry name" value="ANXUR1/2-like"/>
</dbReference>
<dbReference type="SUPFAM" id="SSF56112">
    <property type="entry name" value="Protein kinase-like (PK-like)"/>
    <property type="match status" value="1"/>
</dbReference>
<keyword evidence="8 12" id="KW-0067">ATP-binding</keyword>
<dbReference type="PANTHER" id="PTHR27003">
    <property type="entry name" value="OS07G0166700 PROTEIN"/>
    <property type="match status" value="1"/>
</dbReference>
<evidence type="ECO:0000256" key="7">
    <source>
        <dbReference type="ARBA" id="ARBA00022777"/>
    </source>
</evidence>
<keyword evidence="6 12" id="KW-0547">Nucleotide-binding</keyword>
<dbReference type="AlphaFoldDB" id="A0ABC8QQL2"/>
<dbReference type="InterPro" id="IPR011009">
    <property type="entry name" value="Kinase-like_dom_sf"/>
</dbReference>
<evidence type="ECO:0000256" key="12">
    <source>
        <dbReference type="PROSITE-ProRule" id="PRU10141"/>
    </source>
</evidence>
<dbReference type="InterPro" id="IPR017441">
    <property type="entry name" value="Protein_kinase_ATP_BS"/>
</dbReference>
<dbReference type="GO" id="GO:0016020">
    <property type="term" value="C:membrane"/>
    <property type="evidence" value="ECO:0007669"/>
    <property type="project" value="UniProtKB-SubCell"/>
</dbReference>
<dbReference type="PROSITE" id="PS50011">
    <property type="entry name" value="PROTEIN_KINASE_DOM"/>
    <property type="match status" value="1"/>
</dbReference>
<dbReference type="FunFam" id="2.60.120.430:FF:000013">
    <property type="entry name" value="Putative receptor-like protein kinase"/>
    <property type="match status" value="1"/>
</dbReference>
<reference evidence="16 17" key="1">
    <citation type="submission" date="2024-02" db="EMBL/GenBank/DDBJ databases">
        <authorList>
            <person name="Vignale AGUSTIN F."/>
            <person name="Sosa J E."/>
            <person name="Modenutti C."/>
        </authorList>
    </citation>
    <scope>NUCLEOTIDE SEQUENCE [LARGE SCALE GENOMIC DNA]</scope>
</reference>
<dbReference type="InterPro" id="IPR024788">
    <property type="entry name" value="Malectin-like_Carb-bd_dom"/>
</dbReference>
<evidence type="ECO:0000313" key="16">
    <source>
        <dbReference type="EMBL" id="CAK9134999.1"/>
    </source>
</evidence>